<evidence type="ECO:0000256" key="5">
    <source>
        <dbReference type="SAM" id="Coils"/>
    </source>
</evidence>
<keyword evidence="10" id="KW-1185">Reference proteome</keyword>
<evidence type="ECO:0000259" key="8">
    <source>
        <dbReference type="Pfam" id="PF14818"/>
    </source>
</evidence>
<keyword evidence="3 5" id="KW-0175">Coiled coil</keyword>
<feature type="compositionally biased region" description="Pro residues" evidence="6">
    <location>
        <begin position="1417"/>
        <end position="1429"/>
    </location>
</feature>
<keyword evidence="2" id="KW-0597">Phosphoprotein</keyword>
<evidence type="ECO:0000259" key="7">
    <source>
        <dbReference type="Pfam" id="PF11365"/>
    </source>
</evidence>
<dbReference type="InterPro" id="IPR049885">
    <property type="entry name" value="MTCL1-3"/>
</dbReference>
<feature type="region of interest" description="Disordered" evidence="6">
    <location>
        <begin position="1353"/>
        <end position="1440"/>
    </location>
</feature>
<feature type="region of interest" description="Disordered" evidence="6">
    <location>
        <begin position="1202"/>
        <end position="1332"/>
    </location>
</feature>
<feature type="region of interest" description="Disordered" evidence="6">
    <location>
        <begin position="227"/>
        <end position="254"/>
    </location>
</feature>
<feature type="coiled-coil region" evidence="5">
    <location>
        <begin position="460"/>
        <end position="552"/>
    </location>
</feature>
<feature type="region of interest" description="Disordered" evidence="6">
    <location>
        <begin position="570"/>
        <end position="648"/>
    </location>
</feature>
<keyword evidence="4" id="KW-0472">Membrane</keyword>
<evidence type="ECO:0000256" key="2">
    <source>
        <dbReference type="ARBA" id="ARBA00022553"/>
    </source>
</evidence>
<proteinExistence type="predicted"/>
<feature type="coiled-coil region" evidence="5">
    <location>
        <begin position="904"/>
        <end position="938"/>
    </location>
</feature>
<dbReference type="Pfam" id="PF14818">
    <property type="entry name" value="SOGA1-2-like_CC"/>
    <property type="match status" value="1"/>
</dbReference>
<feature type="domain" description="SOGA coiled-coil" evidence="7">
    <location>
        <begin position="459"/>
        <end position="556"/>
    </location>
</feature>
<feature type="compositionally biased region" description="Basic residues" evidence="6">
    <location>
        <begin position="25"/>
        <end position="34"/>
    </location>
</feature>
<feature type="compositionally biased region" description="Gly residues" evidence="6">
    <location>
        <begin position="437"/>
        <end position="455"/>
    </location>
</feature>
<feature type="domain" description="SOGA coiled-coil" evidence="7">
    <location>
        <begin position="347"/>
        <end position="422"/>
    </location>
</feature>
<feature type="compositionally biased region" description="Polar residues" evidence="6">
    <location>
        <begin position="1353"/>
        <end position="1372"/>
    </location>
</feature>
<dbReference type="GO" id="GO:0016020">
    <property type="term" value="C:membrane"/>
    <property type="evidence" value="ECO:0007669"/>
    <property type="project" value="UniProtKB-SubCell"/>
</dbReference>
<accession>A0A4U5UQV2</accession>
<feature type="domain" description="SOGA 1/2-like coiled-coil" evidence="8">
    <location>
        <begin position="883"/>
        <end position="936"/>
    </location>
</feature>
<feature type="compositionally biased region" description="Low complexity" evidence="6">
    <location>
        <begin position="1250"/>
        <end position="1266"/>
    </location>
</feature>
<feature type="compositionally biased region" description="Basic and acidic residues" evidence="6">
    <location>
        <begin position="1133"/>
        <end position="1148"/>
    </location>
</feature>
<dbReference type="GO" id="GO:0010506">
    <property type="term" value="P:regulation of autophagy"/>
    <property type="evidence" value="ECO:0007669"/>
    <property type="project" value="InterPro"/>
</dbReference>
<feature type="region of interest" description="Disordered" evidence="6">
    <location>
        <begin position="389"/>
        <end position="412"/>
    </location>
</feature>
<name>A0A4U5UQV2_COLLU</name>
<feature type="region of interest" description="Disordered" evidence="6">
    <location>
        <begin position="430"/>
        <end position="456"/>
    </location>
</feature>
<feature type="region of interest" description="Disordered" evidence="6">
    <location>
        <begin position="812"/>
        <end position="854"/>
    </location>
</feature>
<feature type="region of interest" description="Disordered" evidence="6">
    <location>
        <begin position="309"/>
        <end position="351"/>
    </location>
</feature>
<sequence length="1455" mass="159027">MQPAASGAADPPSSSSTSSAENSAGRRRRRRQHRAPSPARAQDGATKRAPRQPGRSRPPPAAGKSRNIWVSDSLRSADGREREPESRSGAAVHPDGAEADVVIPNRADAVDEDPTDSSAPVRRSALRLPCLKGDSPRRLLPGRAPSFSSVEEKGKKPGGSGVGGGGGGEGAGGRGESSGVSVGCGAGLGLGLWRGGCLQAELIQFHLQKRLRRSGAKMQAKADNIGAEEAALGEPEPPAEATEAGSVTQQDQALEDEMERLIEENEDLKVAKDVSVRLHHELEKVEEKRTKTEEENEKLRQKLIEVEVTKQALQNELDKTKESQKRRGSKDIQKTDRKSAQTPTEEDNEDLKCQLAFIKEEAVLMRKKTAKIDKEKDRLEQELQKYRSFYGELDSTHPKGEAGGPPTTRESELKLRLRLVENRGLRAELDDLRGEGEGAGSSGCGAMGGPGAGRGLGDDLTELRQQLQLVEDEAELLRRNLADAEEQNKRVTGELNKLRFKAGTHEGSTRHGGGAGGAGIDVAKAEALQEELKAARLQINDLSGKVMQLQYENRVLLSNMQRYDLASHLSLRPSPRDSDAESDAGGATSGRRESDEDSTSSRLLPPHRKREGPVGGESDSDEVRNNNGSSHCLTPTRGLYTPTGPEGAASSALARFLPGGRCSLRDRQQMIDIRIEAERLVRTIDRLIADTATVISEARVYVSNGDLMFGRGGEEGGEDDGGRIREHELLYRINAQMKAFRKELQAFIDRLEVPRLEDREADEPLSEKLSASRRCSRIQENVARFNTGAHIINNMSLSTTVPQEGPRLIYNPAVVSSSKRRKNREGRTGQGRQPGDEGSESVGEARAHRAHGAQELEQAEDFYWRADNNNKGTDNPLFVEQAIDLERGLEHSGRGWGKERPELMDNFDSEMQEWEDQLQDIQKKIEELYNEVQARRGANDITTDNQKNGGELECDRGHHGNGLFAPGHHSKNHSGAITVPHHYSNGCNYSPNGYSYPVSHQNGYGYCHTNGVSEIGDLLQDYLGQGKQMSRKNNGARHVRFSDTIKVSPDIPAYQDEIRRTSGNERLGQEQFLGSFEETENRKNQVSNMKSSPRRESSPNKENTGAKPPLAQRDAAAAQPRSQLPVTAAESPALDRKFSPSMLGDKKCSSPSVLRKFGAMLQENEGKTLTESGVVTHQGPAQEPKCPTPSCQRRALGATAVAGRAPMRVPTQKCQADSDVLTAEIESGQEWGLSDSGRQNHKDHRGGYNSSKGSQRSPQQSQRRSQVAGSPKIRPRANSGADRDGGLAQGERGRKPAPQHVEPKMDYRVSSASSGAQKIQRGGSMGQDVPGCGRLRDEGLIELLDMLEIQHEYSSSPRTGHTAYRQDQQQVNPAELSSAKVNKSFSRPARPANQRPPSRWAGRTPTARITSPSGPMYRPPSPLTRPPSPMTRTQSPAMKHRPLISYSLQTETVIM</sequence>
<dbReference type="Pfam" id="PF11365">
    <property type="entry name" value="SOGA"/>
    <property type="match status" value="2"/>
</dbReference>
<evidence type="ECO:0000256" key="4">
    <source>
        <dbReference type="ARBA" id="ARBA00023136"/>
    </source>
</evidence>
<protein>
    <submittedName>
        <fullName evidence="9">Protein SOGA3</fullName>
    </submittedName>
</protein>
<dbReference type="PANTHER" id="PTHR15742">
    <property type="entry name" value="GIRDIN"/>
    <property type="match status" value="1"/>
</dbReference>
<feature type="region of interest" description="Disordered" evidence="6">
    <location>
        <begin position="1"/>
        <end position="180"/>
    </location>
</feature>
<feature type="compositionally biased region" description="Gly residues" evidence="6">
    <location>
        <begin position="157"/>
        <end position="180"/>
    </location>
</feature>
<dbReference type="PANTHER" id="PTHR15742:SF2">
    <property type="entry name" value="PROTEIN SOGA3"/>
    <property type="match status" value="1"/>
</dbReference>
<dbReference type="Proteomes" id="UP000298787">
    <property type="component" value="Chromosome 9"/>
</dbReference>
<evidence type="ECO:0000256" key="6">
    <source>
        <dbReference type="SAM" id="MobiDB-lite"/>
    </source>
</evidence>
<dbReference type="EMBL" id="CM014086">
    <property type="protein sequence ID" value="TKS75965.1"/>
    <property type="molecule type" value="Genomic_DNA"/>
</dbReference>
<dbReference type="GO" id="GO:0005615">
    <property type="term" value="C:extracellular space"/>
    <property type="evidence" value="ECO:0007669"/>
    <property type="project" value="InterPro"/>
</dbReference>
<feature type="region of interest" description="Disordered" evidence="6">
    <location>
        <begin position="939"/>
        <end position="976"/>
    </location>
</feature>
<evidence type="ECO:0000313" key="9">
    <source>
        <dbReference type="EMBL" id="TKS75965.1"/>
    </source>
</evidence>
<dbReference type="InterPro" id="IPR027881">
    <property type="entry name" value="SOGA_CC"/>
</dbReference>
<evidence type="ECO:0000256" key="1">
    <source>
        <dbReference type="ARBA" id="ARBA00004370"/>
    </source>
</evidence>
<dbReference type="InterPro" id="IPR027882">
    <property type="entry name" value="SOGA1/2-like_CC"/>
</dbReference>
<feature type="compositionally biased region" description="Basic and acidic residues" evidence="6">
    <location>
        <begin position="75"/>
        <end position="86"/>
    </location>
</feature>
<organism evidence="9 10">
    <name type="scientific">Collichthys lucidus</name>
    <name type="common">Big head croaker</name>
    <name type="synonym">Sciaena lucida</name>
    <dbReference type="NCBI Taxonomy" id="240159"/>
    <lineage>
        <taxon>Eukaryota</taxon>
        <taxon>Metazoa</taxon>
        <taxon>Chordata</taxon>
        <taxon>Craniata</taxon>
        <taxon>Vertebrata</taxon>
        <taxon>Euteleostomi</taxon>
        <taxon>Actinopterygii</taxon>
        <taxon>Neopterygii</taxon>
        <taxon>Teleostei</taxon>
        <taxon>Neoteleostei</taxon>
        <taxon>Acanthomorphata</taxon>
        <taxon>Eupercaria</taxon>
        <taxon>Sciaenidae</taxon>
        <taxon>Collichthys</taxon>
    </lineage>
</organism>
<reference evidence="9 10" key="1">
    <citation type="submission" date="2019-01" db="EMBL/GenBank/DDBJ databases">
        <title>Genome Assembly of Collichthys lucidus.</title>
        <authorList>
            <person name="Cai M."/>
            <person name="Xiao S."/>
        </authorList>
    </citation>
    <scope>NUCLEOTIDE SEQUENCE [LARGE SCALE GENOMIC DNA]</scope>
    <source>
        <strain evidence="9">JT15FE1705JMU</strain>
        <tissue evidence="9">Muscle</tissue>
    </source>
</reference>
<evidence type="ECO:0000313" key="10">
    <source>
        <dbReference type="Proteomes" id="UP000298787"/>
    </source>
</evidence>
<feature type="compositionally biased region" description="Low complexity" evidence="6">
    <location>
        <begin position="1"/>
        <end position="23"/>
    </location>
</feature>
<feature type="compositionally biased region" description="Basic and acidic residues" evidence="6">
    <location>
        <begin position="316"/>
        <end position="339"/>
    </location>
</feature>
<comment type="subcellular location">
    <subcellularLocation>
        <location evidence="1">Membrane</location>
    </subcellularLocation>
</comment>
<feature type="region of interest" description="Disordered" evidence="6">
    <location>
        <begin position="1072"/>
        <end position="1150"/>
    </location>
</feature>
<feature type="compositionally biased region" description="Low complexity" evidence="6">
    <location>
        <begin position="227"/>
        <end position="245"/>
    </location>
</feature>
<evidence type="ECO:0000256" key="3">
    <source>
        <dbReference type="ARBA" id="ARBA00023054"/>
    </source>
</evidence>
<gene>
    <name evidence="9" type="ORF">D9C73_009874</name>
</gene>